<gene>
    <name evidence="1" type="ORF">OCBIM_22022558mg</name>
</gene>
<sequence>MCVCVVLFSICVYYTTTVLFLGYSTCSGCGVVCTRLKPTWQSVVNDMIAIVVPDGGGAGGGGGGGGCGGISVSIFRLAQHHHHEENTNDKMNVSGMSNKLLVLQELKQTLKNPREEEGGGG</sequence>
<organism evidence="1">
    <name type="scientific">Octopus bimaculoides</name>
    <name type="common">California two-spotted octopus</name>
    <dbReference type="NCBI Taxonomy" id="37653"/>
    <lineage>
        <taxon>Eukaryota</taxon>
        <taxon>Metazoa</taxon>
        <taxon>Spiralia</taxon>
        <taxon>Lophotrochozoa</taxon>
        <taxon>Mollusca</taxon>
        <taxon>Cephalopoda</taxon>
        <taxon>Coleoidea</taxon>
        <taxon>Octopodiformes</taxon>
        <taxon>Octopoda</taxon>
        <taxon>Incirrata</taxon>
        <taxon>Octopodidae</taxon>
        <taxon>Octopus</taxon>
    </lineage>
</organism>
<reference evidence="1" key="1">
    <citation type="submission" date="2015-07" db="EMBL/GenBank/DDBJ databases">
        <title>MeaNS - Measles Nucleotide Surveillance Program.</title>
        <authorList>
            <person name="Tran T."/>
            <person name="Druce J."/>
        </authorList>
    </citation>
    <scope>NUCLEOTIDE SEQUENCE</scope>
    <source>
        <strain evidence="1">UCB-OBI-ISO-001</strain>
        <tissue evidence="1">Gonad</tissue>
    </source>
</reference>
<accession>A0A0L8FG24</accession>
<dbReference type="AlphaFoldDB" id="A0A0L8FG24"/>
<proteinExistence type="predicted"/>
<name>A0A0L8FG24_OCTBM</name>
<evidence type="ECO:0000313" key="1">
    <source>
        <dbReference type="EMBL" id="KOF62638.1"/>
    </source>
</evidence>
<dbReference type="EMBL" id="KQ432860">
    <property type="protein sequence ID" value="KOF62638.1"/>
    <property type="molecule type" value="Genomic_DNA"/>
</dbReference>
<protein>
    <submittedName>
        <fullName evidence="1">Uncharacterized protein</fullName>
    </submittedName>
</protein>